<protein>
    <recommendedName>
        <fullName evidence="4">Lipoprotein</fullName>
    </recommendedName>
</protein>
<evidence type="ECO:0008006" key="4">
    <source>
        <dbReference type="Google" id="ProtNLM"/>
    </source>
</evidence>
<dbReference type="EMBL" id="JBHMAR010000016">
    <property type="protein sequence ID" value="MFB9736550.1"/>
    <property type="molecule type" value="Genomic_DNA"/>
</dbReference>
<gene>
    <name evidence="2" type="ORF">ACFFRO_15665</name>
</gene>
<evidence type="ECO:0000256" key="1">
    <source>
        <dbReference type="SAM" id="MobiDB-lite"/>
    </source>
</evidence>
<organism evidence="2 3">
    <name type="scientific">Streptomyces thermocoprophilus</name>
    <dbReference type="NCBI Taxonomy" id="78356"/>
    <lineage>
        <taxon>Bacteria</taxon>
        <taxon>Bacillati</taxon>
        <taxon>Actinomycetota</taxon>
        <taxon>Actinomycetes</taxon>
        <taxon>Kitasatosporales</taxon>
        <taxon>Streptomycetaceae</taxon>
        <taxon>Streptomyces</taxon>
    </lineage>
</organism>
<sequence length="61" mass="6417">MPTRDDDTRKPARTTATRALLAALAALTALTLTTACRDGEGLRDEGPSHTDTPTSPARPGR</sequence>
<name>A0ABV5VFG1_9ACTN</name>
<dbReference type="Proteomes" id="UP001589703">
    <property type="component" value="Unassembled WGS sequence"/>
</dbReference>
<evidence type="ECO:0000313" key="3">
    <source>
        <dbReference type="Proteomes" id="UP001589703"/>
    </source>
</evidence>
<accession>A0ABV5VFG1</accession>
<reference evidence="2 3" key="1">
    <citation type="submission" date="2024-09" db="EMBL/GenBank/DDBJ databases">
        <authorList>
            <person name="Sun Q."/>
            <person name="Mori K."/>
        </authorList>
    </citation>
    <scope>NUCLEOTIDE SEQUENCE [LARGE SCALE GENOMIC DNA]</scope>
    <source>
        <strain evidence="2 3">JCM 10918</strain>
    </source>
</reference>
<comment type="caution">
    <text evidence="2">The sequence shown here is derived from an EMBL/GenBank/DDBJ whole genome shotgun (WGS) entry which is preliminary data.</text>
</comment>
<evidence type="ECO:0000313" key="2">
    <source>
        <dbReference type="EMBL" id="MFB9736550.1"/>
    </source>
</evidence>
<proteinExistence type="predicted"/>
<dbReference type="RefSeq" id="WP_247464886.1">
    <property type="nucleotide sequence ID" value="NZ_JBHMAR010000016.1"/>
</dbReference>
<keyword evidence="3" id="KW-1185">Reference proteome</keyword>
<feature type="region of interest" description="Disordered" evidence="1">
    <location>
        <begin position="38"/>
        <end position="61"/>
    </location>
</feature>
<feature type="compositionally biased region" description="Basic and acidic residues" evidence="1">
    <location>
        <begin position="38"/>
        <end position="48"/>
    </location>
</feature>